<protein>
    <submittedName>
        <fullName evidence="13">Voltage-gated potassium channel subunit beta-1</fullName>
    </submittedName>
</protein>
<evidence type="ECO:0000256" key="6">
    <source>
        <dbReference type="ARBA" id="ARBA00022857"/>
    </source>
</evidence>
<evidence type="ECO:0000256" key="2">
    <source>
        <dbReference type="ARBA" id="ARBA00006515"/>
    </source>
</evidence>
<feature type="domain" description="NADP-dependent oxidoreductase" evidence="11">
    <location>
        <begin position="104"/>
        <end position="462"/>
    </location>
</feature>
<keyword evidence="9" id="KW-0406">Ion transport</keyword>
<dbReference type="GeneID" id="105305834"/>
<dbReference type="InterPro" id="IPR036812">
    <property type="entry name" value="NAD(P)_OxRdtase_dom_sf"/>
</dbReference>
<dbReference type="OrthoDB" id="1720422at2759"/>
<dbReference type="GO" id="GO:0005249">
    <property type="term" value="F:voltage-gated potassium channel activity"/>
    <property type="evidence" value="ECO:0007669"/>
    <property type="project" value="InterPro"/>
</dbReference>
<keyword evidence="3" id="KW-0813">Transport</keyword>
<keyword evidence="8" id="KW-0560">Oxidoreductase</keyword>
<evidence type="ECO:0000256" key="4">
    <source>
        <dbReference type="ARBA" id="ARBA00022490"/>
    </source>
</evidence>
<dbReference type="GO" id="GO:1901379">
    <property type="term" value="P:regulation of potassium ion transmembrane transport"/>
    <property type="evidence" value="ECO:0007669"/>
    <property type="project" value="TreeGrafter"/>
</dbReference>
<dbReference type="Pfam" id="PF00248">
    <property type="entry name" value="Aldo_ket_red"/>
    <property type="match status" value="1"/>
</dbReference>
<dbReference type="AlphaFoldDB" id="A0A6P6BXH7"/>
<feature type="compositionally biased region" description="Basic and acidic residues" evidence="10">
    <location>
        <begin position="329"/>
        <end position="339"/>
    </location>
</feature>
<feature type="region of interest" description="Disordered" evidence="10">
    <location>
        <begin position="1"/>
        <end position="50"/>
    </location>
</feature>
<keyword evidence="6" id="KW-0521">NADP</keyword>
<accession>A0A6P6BXH7</accession>
<dbReference type="GO" id="GO:0044224">
    <property type="term" value="C:juxtaparanode region of axon"/>
    <property type="evidence" value="ECO:0007669"/>
    <property type="project" value="TreeGrafter"/>
</dbReference>
<sequence>MLSARTGAAGSQIEENTTKLRKQSGLSAVGKDKSPKKASENGKDSSLGPSGQIQLRARQLALVREVEMNWYLKLCDLSSEHTTAYTTGMPHRNLGKSGLRVSCLGLGTWVTFGGQISDEVAERLMTIAYESGVNLFDTAEVYAAGKAEVILGSIIKKKGWRRSSLVITTKLYWGGKAETERGLSRKHIIEGLKGSLQRLQLEYVDVVFANRPDSNTPMEEIVRAMTHVINQGMAMYWGTSRWSAMEIMEAYSVARQFNMIPPVCEQAEYHLFQREKVEVQLPELYHKIGVGAMTWSPLACGIISGKYGNGVPESSRASLKVCPSTSGKESGDGRGMRKGREEDGVEQLCGSLWLPAQAEHGLGLAVSAGFSSWSTVHPPRKKLENFGNNGSYGGVYKLIDNQKSFDILTRCSLFLAWCLRNEGVSSVLLGSSTPEQLIENLGAIQVLPKMTTHVVNEIDNILRNKPYSKKDYRS</sequence>
<dbReference type="InterPro" id="IPR023210">
    <property type="entry name" value="NADP_OxRdtase_dom"/>
</dbReference>
<comment type="subcellular location">
    <subcellularLocation>
        <location evidence="1">Cytoplasm</location>
    </subcellularLocation>
</comment>
<reference evidence="13" key="1">
    <citation type="submission" date="2025-08" db="UniProtKB">
        <authorList>
            <consortium name="RefSeq"/>
        </authorList>
    </citation>
    <scope>IDENTIFICATION</scope>
    <source>
        <tissue evidence="13">Kidney</tissue>
    </source>
</reference>
<dbReference type="GO" id="GO:0016491">
    <property type="term" value="F:oxidoreductase activity"/>
    <property type="evidence" value="ECO:0007669"/>
    <property type="project" value="UniProtKB-KW"/>
</dbReference>
<dbReference type="GO" id="GO:0008076">
    <property type="term" value="C:voltage-gated potassium channel complex"/>
    <property type="evidence" value="ECO:0007669"/>
    <property type="project" value="TreeGrafter"/>
</dbReference>
<dbReference type="Proteomes" id="UP000515202">
    <property type="component" value="Unplaced"/>
</dbReference>
<dbReference type="PANTHER" id="PTHR43150:SF7">
    <property type="entry name" value="VOLTAGE-GATED POTASSIUM CHANNEL SUBUNIT BETA-1"/>
    <property type="match status" value="1"/>
</dbReference>
<dbReference type="InterPro" id="IPR005983">
    <property type="entry name" value="K_chnl_volt-dep_bsu_KCNAB"/>
</dbReference>
<dbReference type="RefSeq" id="XP_023379794.1">
    <property type="nucleotide sequence ID" value="XM_023524026.1"/>
</dbReference>
<dbReference type="GO" id="GO:0005737">
    <property type="term" value="C:cytoplasm"/>
    <property type="evidence" value="ECO:0007669"/>
    <property type="project" value="UniProtKB-SubCell"/>
</dbReference>
<feature type="compositionally biased region" description="Basic and acidic residues" evidence="10">
    <location>
        <begin position="30"/>
        <end position="43"/>
    </location>
</feature>
<evidence type="ECO:0000256" key="3">
    <source>
        <dbReference type="ARBA" id="ARBA00022448"/>
    </source>
</evidence>
<evidence type="ECO:0000313" key="13">
    <source>
        <dbReference type="RefSeq" id="XP_023379794.1"/>
    </source>
</evidence>
<evidence type="ECO:0000256" key="10">
    <source>
        <dbReference type="SAM" id="MobiDB-lite"/>
    </source>
</evidence>
<dbReference type="KEGG" id="pvp:105305834"/>
<dbReference type="CTD" id="7881"/>
<evidence type="ECO:0000256" key="5">
    <source>
        <dbReference type="ARBA" id="ARBA00022538"/>
    </source>
</evidence>
<dbReference type="InterPro" id="IPR005399">
    <property type="entry name" value="K_chnl_volt-dep_bsu_KCNAB-rel"/>
</dbReference>
<feature type="region of interest" description="Disordered" evidence="10">
    <location>
        <begin position="318"/>
        <end position="339"/>
    </location>
</feature>
<comment type="similarity">
    <text evidence="2">Belongs to the shaker potassium channel beta subunit family.</text>
</comment>
<organism evidence="12 13">
    <name type="scientific">Pteropus vampyrus</name>
    <name type="common">Large flying fox</name>
    <dbReference type="NCBI Taxonomy" id="132908"/>
    <lineage>
        <taxon>Eukaryota</taxon>
        <taxon>Metazoa</taxon>
        <taxon>Chordata</taxon>
        <taxon>Craniata</taxon>
        <taxon>Vertebrata</taxon>
        <taxon>Euteleostomi</taxon>
        <taxon>Mammalia</taxon>
        <taxon>Eutheria</taxon>
        <taxon>Laurasiatheria</taxon>
        <taxon>Chiroptera</taxon>
        <taxon>Yinpterochiroptera</taxon>
        <taxon>Pteropodoidea</taxon>
        <taxon>Pteropodidae</taxon>
        <taxon>Pteropodinae</taxon>
        <taxon>Pteropus</taxon>
    </lineage>
</organism>
<dbReference type="PRINTS" id="PR01577">
    <property type="entry name" value="KCNABCHANNEL"/>
</dbReference>
<dbReference type="NCBIfam" id="TIGR01293">
    <property type="entry name" value="Kv_beta"/>
    <property type="match status" value="1"/>
</dbReference>
<evidence type="ECO:0000256" key="8">
    <source>
        <dbReference type="ARBA" id="ARBA00023002"/>
    </source>
</evidence>
<dbReference type="SUPFAM" id="SSF51430">
    <property type="entry name" value="NAD(P)-linked oxidoreductase"/>
    <property type="match status" value="2"/>
</dbReference>
<keyword evidence="13" id="KW-0407">Ion channel</keyword>
<dbReference type="GO" id="GO:0044325">
    <property type="term" value="F:transmembrane transporter binding"/>
    <property type="evidence" value="ECO:0007669"/>
    <property type="project" value="TreeGrafter"/>
</dbReference>
<keyword evidence="7" id="KW-0630">Potassium</keyword>
<evidence type="ECO:0000256" key="7">
    <source>
        <dbReference type="ARBA" id="ARBA00022958"/>
    </source>
</evidence>
<keyword evidence="4" id="KW-0963">Cytoplasm</keyword>
<keyword evidence="5" id="KW-0633">Potassium transport</keyword>
<evidence type="ECO:0000313" key="12">
    <source>
        <dbReference type="Proteomes" id="UP000515202"/>
    </source>
</evidence>
<evidence type="ECO:0000256" key="1">
    <source>
        <dbReference type="ARBA" id="ARBA00004496"/>
    </source>
</evidence>
<proteinExistence type="inferred from homology"/>
<evidence type="ECO:0000259" key="11">
    <source>
        <dbReference type="Pfam" id="PF00248"/>
    </source>
</evidence>
<keyword evidence="12" id="KW-1185">Reference proteome</keyword>
<gene>
    <name evidence="13" type="primary">KCNAB1</name>
</gene>
<name>A0A6P6BXH7_PTEVA</name>
<dbReference type="GO" id="GO:0015459">
    <property type="term" value="F:potassium channel regulator activity"/>
    <property type="evidence" value="ECO:0007669"/>
    <property type="project" value="TreeGrafter"/>
</dbReference>
<evidence type="ECO:0000256" key="9">
    <source>
        <dbReference type="ARBA" id="ARBA00023065"/>
    </source>
</evidence>
<dbReference type="PANTHER" id="PTHR43150">
    <property type="entry name" value="HYPERKINETIC, ISOFORM M"/>
    <property type="match status" value="1"/>
</dbReference>
<dbReference type="Gene3D" id="3.20.20.100">
    <property type="entry name" value="NADP-dependent oxidoreductase domain"/>
    <property type="match status" value="1"/>
</dbReference>